<sequence>MPDTLLFTAGVTLPVCIMLLAGILLKKTGYIDDHFIRVSSRLVFNFGLPAVSPGLFVMRTWEVI</sequence>
<comment type="caution">
    <text evidence="2">The sequence shown here is derived from an EMBL/GenBank/DDBJ whole genome shotgun (WGS) entry which is preliminary data.</text>
</comment>
<reference evidence="2 3" key="1">
    <citation type="submission" date="2022-10" db="EMBL/GenBank/DDBJ databases">
        <title>High-quality genome sequences of two octocoral-associated bacteria, Endozoicomonas euniceicola EF212 and Endozoicomonas gorgoniicola PS125.</title>
        <authorList>
            <person name="Chiou Y.-J."/>
            <person name="Chen Y.-H."/>
        </authorList>
    </citation>
    <scope>NUCLEOTIDE SEQUENCE [LARGE SCALE GENOMIC DNA]</scope>
    <source>
        <strain evidence="2 3">PS125</strain>
    </source>
</reference>
<keyword evidence="1" id="KW-1133">Transmembrane helix</keyword>
<keyword evidence="3" id="KW-1185">Reference proteome</keyword>
<gene>
    <name evidence="2" type="ORF">NX722_17555</name>
</gene>
<name>A0ABT3MYD3_9GAMM</name>
<protein>
    <recommendedName>
        <fullName evidence="4">Auxin efflux carrier</fullName>
    </recommendedName>
</protein>
<organism evidence="2 3">
    <name type="scientific">Endozoicomonas gorgoniicola</name>
    <dbReference type="NCBI Taxonomy" id="1234144"/>
    <lineage>
        <taxon>Bacteria</taxon>
        <taxon>Pseudomonadati</taxon>
        <taxon>Pseudomonadota</taxon>
        <taxon>Gammaproteobacteria</taxon>
        <taxon>Oceanospirillales</taxon>
        <taxon>Endozoicomonadaceae</taxon>
        <taxon>Endozoicomonas</taxon>
    </lineage>
</organism>
<evidence type="ECO:0000313" key="3">
    <source>
        <dbReference type="Proteomes" id="UP001209854"/>
    </source>
</evidence>
<accession>A0ABT3MYD3</accession>
<keyword evidence="1" id="KW-0812">Transmembrane</keyword>
<evidence type="ECO:0008006" key="4">
    <source>
        <dbReference type="Google" id="ProtNLM"/>
    </source>
</evidence>
<proteinExistence type="predicted"/>
<keyword evidence="1" id="KW-0472">Membrane</keyword>
<evidence type="ECO:0000256" key="1">
    <source>
        <dbReference type="SAM" id="Phobius"/>
    </source>
</evidence>
<dbReference type="RefSeq" id="WP_262564143.1">
    <property type="nucleotide sequence ID" value="NZ_JAPFCC010000001.1"/>
</dbReference>
<evidence type="ECO:0000313" key="2">
    <source>
        <dbReference type="EMBL" id="MCW7554393.1"/>
    </source>
</evidence>
<dbReference type="EMBL" id="JAPFCC010000001">
    <property type="protein sequence ID" value="MCW7554393.1"/>
    <property type="molecule type" value="Genomic_DNA"/>
</dbReference>
<feature type="transmembrane region" description="Helical" evidence="1">
    <location>
        <begin position="6"/>
        <end position="25"/>
    </location>
</feature>
<dbReference type="Proteomes" id="UP001209854">
    <property type="component" value="Unassembled WGS sequence"/>
</dbReference>